<accession>A0ABW4HL20</accession>
<name>A0ABW4HL20_9BACI</name>
<dbReference type="Proteomes" id="UP001597221">
    <property type="component" value="Unassembled WGS sequence"/>
</dbReference>
<dbReference type="EMBL" id="JBHUDE010000005">
    <property type="protein sequence ID" value="MFD1606174.1"/>
    <property type="molecule type" value="Genomic_DNA"/>
</dbReference>
<dbReference type="SUPFAM" id="SSF51366">
    <property type="entry name" value="Ribulose-phoshate binding barrel"/>
    <property type="match status" value="1"/>
</dbReference>
<keyword evidence="3" id="KW-1185">Reference proteome</keyword>
<dbReference type="InterPro" id="IPR057238">
    <property type="entry name" value="DUF7916"/>
</dbReference>
<gene>
    <name evidence="2" type="ORF">ACFSBH_00625</name>
</gene>
<comment type="caution">
    <text evidence="2">The sequence shown here is derived from an EMBL/GenBank/DDBJ whole genome shotgun (WGS) entry which is preliminary data.</text>
</comment>
<sequence length="298" mass="32061">MKRLISSTASDFANLDKDQLLQSIKASEGRTLIAEVMCHAQPLYPGITNAEYAAAFGADMILLNVLDVEKPSIEGLEIENIEDSIQTLKKMIGRPVGVNLEPVDSSARRLETLDVLPEGRRATAKSLRKLKALGADFVCLTGNPKTGVTNQEILASIQLAKEAGLLIIAGKMHGAGIDEKLTDKETVRNFVEAGADIVLLPGVGTVPGTTLEKTASLVEEVHSLGAMALTSIGTSQEGAERETIQQIALYNKMAGADVHHIGDAGMYGMAIPERIMDYSIAIRGKRHTYFRMASSIFR</sequence>
<protein>
    <submittedName>
        <fullName evidence="2">Haloacid dehalogenase-like hydrolase</fullName>
    </submittedName>
</protein>
<evidence type="ECO:0000313" key="3">
    <source>
        <dbReference type="Proteomes" id="UP001597221"/>
    </source>
</evidence>
<proteinExistence type="predicted"/>
<organism evidence="2 3">
    <name type="scientific">Oceanobacillus luteolus</name>
    <dbReference type="NCBI Taxonomy" id="1274358"/>
    <lineage>
        <taxon>Bacteria</taxon>
        <taxon>Bacillati</taxon>
        <taxon>Bacillota</taxon>
        <taxon>Bacilli</taxon>
        <taxon>Bacillales</taxon>
        <taxon>Bacillaceae</taxon>
        <taxon>Oceanobacillus</taxon>
    </lineage>
</organism>
<evidence type="ECO:0000313" key="2">
    <source>
        <dbReference type="EMBL" id="MFD1606174.1"/>
    </source>
</evidence>
<dbReference type="RefSeq" id="WP_251514027.1">
    <property type="nucleotide sequence ID" value="NZ_JAMBON010000014.1"/>
</dbReference>
<dbReference type="Pfam" id="PF25509">
    <property type="entry name" value="DUF7916"/>
    <property type="match status" value="1"/>
</dbReference>
<reference evidence="3" key="1">
    <citation type="journal article" date="2019" name="Int. J. Syst. Evol. Microbiol.">
        <title>The Global Catalogue of Microorganisms (GCM) 10K type strain sequencing project: providing services to taxonomists for standard genome sequencing and annotation.</title>
        <authorList>
            <consortium name="The Broad Institute Genomics Platform"/>
            <consortium name="The Broad Institute Genome Sequencing Center for Infectious Disease"/>
            <person name="Wu L."/>
            <person name="Ma J."/>
        </authorList>
    </citation>
    <scope>NUCLEOTIDE SEQUENCE [LARGE SCALE GENOMIC DNA]</scope>
    <source>
        <strain evidence="3">CGMCC 1.12376</strain>
    </source>
</reference>
<feature type="domain" description="DUF7916" evidence="1">
    <location>
        <begin position="5"/>
        <end position="298"/>
    </location>
</feature>
<dbReference type="InterPro" id="IPR011060">
    <property type="entry name" value="RibuloseP-bd_barrel"/>
</dbReference>
<evidence type="ECO:0000259" key="1">
    <source>
        <dbReference type="Pfam" id="PF25509"/>
    </source>
</evidence>